<dbReference type="Proteomes" id="UP000487649">
    <property type="component" value="Unassembled WGS sequence"/>
</dbReference>
<proteinExistence type="predicted"/>
<evidence type="ECO:0000256" key="1">
    <source>
        <dbReference type="SAM" id="Phobius"/>
    </source>
</evidence>
<sequence>MLILLIILNLISFTLMYVDKQKAIKGEWRISEKTLFLSAACFGAYGMWLGMNQFHHKTKHVNFRVFIPLLMIIESVILFVVYTKGWF</sequence>
<feature type="transmembrane region" description="Helical" evidence="1">
    <location>
        <begin position="63"/>
        <end position="82"/>
    </location>
</feature>
<feature type="transmembrane region" description="Helical" evidence="1">
    <location>
        <begin position="34"/>
        <end position="51"/>
    </location>
</feature>
<gene>
    <name evidence="2" type="ORF">GMA92_09765</name>
</gene>
<accession>A0A9X5API9</accession>
<dbReference type="RefSeq" id="WP_006785600.1">
    <property type="nucleotide sequence ID" value="NZ_JAMQUY010000020.1"/>
</dbReference>
<evidence type="ECO:0000313" key="2">
    <source>
        <dbReference type="EMBL" id="MTK21705.1"/>
    </source>
</evidence>
<keyword evidence="1" id="KW-0472">Membrane</keyword>
<name>A0A9X5API9_9FIRM</name>
<dbReference type="EMBL" id="WMQE01000021">
    <property type="protein sequence ID" value="MTK21705.1"/>
    <property type="molecule type" value="Genomic_DNA"/>
</dbReference>
<evidence type="ECO:0000313" key="3">
    <source>
        <dbReference type="Proteomes" id="UP000487649"/>
    </source>
</evidence>
<organism evidence="2 3">
    <name type="scientific">Turicibacter sanguinis</name>
    <dbReference type="NCBI Taxonomy" id="154288"/>
    <lineage>
        <taxon>Bacteria</taxon>
        <taxon>Bacillati</taxon>
        <taxon>Bacillota</taxon>
        <taxon>Erysipelotrichia</taxon>
        <taxon>Erysipelotrichales</taxon>
        <taxon>Turicibacteraceae</taxon>
        <taxon>Turicibacter</taxon>
    </lineage>
</organism>
<protein>
    <submittedName>
        <fullName evidence="2">DUF1294 domain-containing protein</fullName>
    </submittedName>
</protein>
<keyword evidence="1" id="KW-1133">Transmembrane helix</keyword>
<dbReference type="InterPro" id="IPR010718">
    <property type="entry name" value="DUF1294"/>
</dbReference>
<dbReference type="AlphaFoldDB" id="A0A9X5API9"/>
<comment type="caution">
    <text evidence="2">The sequence shown here is derived from an EMBL/GenBank/DDBJ whole genome shotgun (WGS) entry which is preliminary data.</text>
</comment>
<keyword evidence="1" id="KW-0812">Transmembrane</keyword>
<reference evidence="2 3" key="1">
    <citation type="journal article" date="2019" name="Nat. Med.">
        <title>A library of human gut bacterial isolates paired with longitudinal multiomics data enables mechanistic microbiome research.</title>
        <authorList>
            <person name="Poyet M."/>
            <person name="Groussin M."/>
            <person name="Gibbons S.M."/>
            <person name="Avila-Pacheco J."/>
            <person name="Jiang X."/>
            <person name="Kearney S.M."/>
            <person name="Perrotta A.R."/>
            <person name="Berdy B."/>
            <person name="Zhao S."/>
            <person name="Lieberman T.D."/>
            <person name="Swanson P.K."/>
            <person name="Smith M."/>
            <person name="Roesemann S."/>
            <person name="Alexander J.E."/>
            <person name="Rich S.A."/>
            <person name="Livny J."/>
            <person name="Vlamakis H."/>
            <person name="Clish C."/>
            <person name="Bullock K."/>
            <person name="Deik A."/>
            <person name="Scott J."/>
            <person name="Pierce K.A."/>
            <person name="Xavier R.J."/>
            <person name="Alm E.J."/>
        </authorList>
    </citation>
    <scope>NUCLEOTIDE SEQUENCE [LARGE SCALE GENOMIC DNA]</scope>
    <source>
        <strain evidence="2 3">BIOML-A198</strain>
    </source>
</reference>
<dbReference type="Pfam" id="PF06961">
    <property type="entry name" value="DUF1294"/>
    <property type="match status" value="1"/>
</dbReference>